<sequence length="305" mass="35099">MKVDVIIPTYKPGKEFQELIHRLQKQTYPIHRIIVINTQTGVFPTELESEPYQIEVTHIRPEEFDHGGTRNMGASISQADIVLYMTQDAVPEDEHLIETFANVFEKHPEIGIAYGRQLPREDCNVIERYTRRFNYPEKSRIKSKVDLPQLGIKTFFCSDVCAAYRRNYLLSAGGFEDPTIFNEDMIFAGKRILAGDKVAYVADAKVIHSHNYTGNQQFHRNFDLAVSQAQHTEVFEGVPSEGEGIRMVKATAKYLIRSGQPLKVWTLVYQSGCKYAGYFLGKRYEKLPKWMILKCTSSPKYWKKS</sequence>
<comment type="pathway">
    <text evidence="1">Cell wall biogenesis; cell wall polysaccharide biosynthesis.</text>
</comment>
<evidence type="ECO:0000256" key="1">
    <source>
        <dbReference type="ARBA" id="ARBA00004776"/>
    </source>
</evidence>
<keyword evidence="4 6" id="KW-0808">Transferase</keyword>
<evidence type="ECO:0000256" key="4">
    <source>
        <dbReference type="ARBA" id="ARBA00022679"/>
    </source>
</evidence>
<dbReference type="Proteomes" id="UP000266376">
    <property type="component" value="Unassembled WGS sequence"/>
</dbReference>
<evidence type="ECO:0000259" key="5">
    <source>
        <dbReference type="Pfam" id="PF00535"/>
    </source>
</evidence>
<evidence type="ECO:0000313" key="7">
    <source>
        <dbReference type="Proteomes" id="UP000266376"/>
    </source>
</evidence>
<dbReference type="Pfam" id="PF00535">
    <property type="entry name" value="Glycos_transf_2"/>
    <property type="match status" value="1"/>
</dbReference>
<dbReference type="InterPro" id="IPR029044">
    <property type="entry name" value="Nucleotide-diphossugar_trans"/>
</dbReference>
<name>A0A395XMC0_9FIRM</name>
<feature type="domain" description="Glycosyltransferase 2-like" evidence="5">
    <location>
        <begin position="5"/>
        <end position="169"/>
    </location>
</feature>
<evidence type="ECO:0000256" key="3">
    <source>
        <dbReference type="ARBA" id="ARBA00022676"/>
    </source>
</evidence>
<evidence type="ECO:0000256" key="2">
    <source>
        <dbReference type="ARBA" id="ARBA00006739"/>
    </source>
</evidence>
<dbReference type="Gene3D" id="3.90.550.10">
    <property type="entry name" value="Spore Coat Polysaccharide Biosynthesis Protein SpsA, Chain A"/>
    <property type="match status" value="1"/>
</dbReference>
<proteinExistence type="inferred from homology"/>
<organism evidence="6 7">
    <name type="scientific">Dorea formicigenerans</name>
    <dbReference type="NCBI Taxonomy" id="39486"/>
    <lineage>
        <taxon>Bacteria</taxon>
        <taxon>Bacillati</taxon>
        <taxon>Bacillota</taxon>
        <taxon>Clostridia</taxon>
        <taxon>Lachnospirales</taxon>
        <taxon>Lachnospiraceae</taxon>
        <taxon>Dorea</taxon>
    </lineage>
</organism>
<dbReference type="InterPro" id="IPR001173">
    <property type="entry name" value="Glyco_trans_2-like"/>
</dbReference>
<dbReference type="PANTHER" id="PTHR43179">
    <property type="entry name" value="RHAMNOSYLTRANSFERASE WBBL"/>
    <property type="match status" value="1"/>
</dbReference>
<dbReference type="CDD" id="cd00761">
    <property type="entry name" value="Glyco_tranf_GTA_type"/>
    <property type="match status" value="1"/>
</dbReference>
<gene>
    <name evidence="6" type="ORF">DWV67_05125</name>
</gene>
<accession>A0A395XMC0</accession>
<dbReference type="PANTHER" id="PTHR43179:SF12">
    <property type="entry name" value="GALACTOFURANOSYLTRANSFERASE GLFT2"/>
    <property type="match status" value="1"/>
</dbReference>
<dbReference type="GO" id="GO:0016757">
    <property type="term" value="F:glycosyltransferase activity"/>
    <property type="evidence" value="ECO:0007669"/>
    <property type="project" value="UniProtKB-KW"/>
</dbReference>
<comment type="similarity">
    <text evidence="2">Belongs to the glycosyltransferase 2 family.</text>
</comment>
<keyword evidence="3" id="KW-0328">Glycosyltransferase</keyword>
<comment type="caution">
    <text evidence="6">The sequence shown here is derived from an EMBL/GenBank/DDBJ whole genome shotgun (WGS) entry which is preliminary data.</text>
</comment>
<reference evidence="6 7" key="1">
    <citation type="submission" date="2018-08" db="EMBL/GenBank/DDBJ databases">
        <title>A genome reference for cultivated species of the human gut microbiota.</title>
        <authorList>
            <person name="Zou Y."/>
            <person name="Xue W."/>
            <person name="Luo G."/>
        </authorList>
    </citation>
    <scope>NUCLEOTIDE SEQUENCE [LARGE SCALE GENOMIC DNA]</scope>
    <source>
        <strain evidence="6 7">AF12-11</strain>
    </source>
</reference>
<evidence type="ECO:0000313" key="6">
    <source>
        <dbReference type="EMBL" id="RGW54327.1"/>
    </source>
</evidence>
<dbReference type="EMBL" id="QSAJ01000009">
    <property type="protein sequence ID" value="RGW54327.1"/>
    <property type="molecule type" value="Genomic_DNA"/>
</dbReference>
<dbReference type="SUPFAM" id="SSF53448">
    <property type="entry name" value="Nucleotide-diphospho-sugar transferases"/>
    <property type="match status" value="1"/>
</dbReference>
<dbReference type="AlphaFoldDB" id="A0A395XMC0"/>
<protein>
    <submittedName>
        <fullName evidence="6">Glycosyltransferase family 2 protein</fullName>
    </submittedName>
</protein>